<dbReference type="EMBL" id="BK015638">
    <property type="protein sequence ID" value="DAE17266.1"/>
    <property type="molecule type" value="Genomic_DNA"/>
</dbReference>
<dbReference type="GO" id="GO:0008233">
    <property type="term" value="F:peptidase activity"/>
    <property type="evidence" value="ECO:0007669"/>
    <property type="project" value="UniProtKB-KW"/>
</dbReference>
<accession>A0A8S5QE92</accession>
<evidence type="ECO:0000256" key="1">
    <source>
        <dbReference type="SAM" id="MobiDB-lite"/>
    </source>
</evidence>
<protein>
    <submittedName>
        <fullName evidence="2">Putative ATP dependent Clp protease</fullName>
    </submittedName>
</protein>
<reference evidence="2" key="1">
    <citation type="journal article" date="2021" name="Proc. Natl. Acad. Sci. U.S.A.">
        <title>A Catalog of Tens of Thousands of Viruses from Human Metagenomes Reveals Hidden Associations with Chronic Diseases.</title>
        <authorList>
            <person name="Tisza M.J."/>
            <person name="Buck C.B."/>
        </authorList>
    </citation>
    <scope>NUCLEOTIDE SEQUENCE</scope>
    <source>
        <strain evidence="2">CtEIp38</strain>
    </source>
</reference>
<dbReference type="InterPro" id="IPR029045">
    <property type="entry name" value="ClpP/crotonase-like_dom_sf"/>
</dbReference>
<dbReference type="Gene3D" id="3.90.226.10">
    <property type="entry name" value="2-enoyl-CoA Hydratase, Chain A, domain 1"/>
    <property type="match status" value="1"/>
</dbReference>
<name>A0A8S5QE92_9CAUD</name>
<keyword evidence="2" id="KW-0378">Hydrolase</keyword>
<dbReference type="CDD" id="cd07016">
    <property type="entry name" value="S14_ClpP_1"/>
    <property type="match status" value="1"/>
</dbReference>
<feature type="compositionally biased region" description="Polar residues" evidence="1">
    <location>
        <begin position="361"/>
        <end position="373"/>
    </location>
</feature>
<evidence type="ECO:0000313" key="2">
    <source>
        <dbReference type="EMBL" id="DAE17266.1"/>
    </source>
</evidence>
<dbReference type="GO" id="GO:0006508">
    <property type="term" value="P:proteolysis"/>
    <property type="evidence" value="ECO:0007669"/>
    <property type="project" value="UniProtKB-KW"/>
</dbReference>
<keyword evidence="2" id="KW-0645">Protease</keyword>
<dbReference type="SUPFAM" id="SSF52096">
    <property type="entry name" value="ClpP/crotonase"/>
    <property type="match status" value="1"/>
</dbReference>
<organism evidence="2">
    <name type="scientific">Siphoviridae sp. ctEIp38</name>
    <dbReference type="NCBI Taxonomy" id="2825394"/>
    <lineage>
        <taxon>Viruses</taxon>
        <taxon>Duplodnaviria</taxon>
        <taxon>Heunggongvirae</taxon>
        <taxon>Uroviricota</taxon>
        <taxon>Caudoviricetes</taxon>
    </lineage>
</organism>
<sequence length="373" mass="41026">MEYNLVISGTIGSWWSSCSADYVRYVLNQNKGKEVHVGFCSLGGFVKDGLEINQAFRDHGNVHAHAFGMNASIATIAMLGCKSIDIVKGSFFLIHNVSVLIDKYEQSNKEQIDKYIEKLKEQRDSLKSFDDVLALMYADKTGRSVDECLAQMKKGNWLTAQQALDFGLVDEIRVDKQAEKTADEFTGQFINQYDISTNFKDAGIPPLPQPQASDDAASMVASVVDGDGNPTQSFLQKTCEGLKSLFRNQHATKNNIKMIKIFASVMTLLNVTDGFKTNDEGNVVLTQEQMKSIDDRLKADKEKADADSKALKEANEAKTSLETQLADAQKASAEKDEQIKALKGAAGDETNNKPAGGEESFTAQDMFNSIKNV</sequence>
<dbReference type="InterPro" id="IPR023562">
    <property type="entry name" value="ClpP/TepA"/>
</dbReference>
<feature type="region of interest" description="Disordered" evidence="1">
    <location>
        <begin position="313"/>
        <end position="373"/>
    </location>
</feature>
<proteinExistence type="predicted"/>
<dbReference type="Pfam" id="PF00574">
    <property type="entry name" value="CLP_protease"/>
    <property type="match status" value="1"/>
</dbReference>